<comment type="caution">
    <text evidence="3">The sequence shown here is derived from an EMBL/GenBank/DDBJ whole genome shotgun (WGS) entry which is preliminary data.</text>
</comment>
<dbReference type="InterPro" id="IPR018170">
    <property type="entry name" value="Aldo/ket_reductase_CS"/>
</dbReference>
<protein>
    <submittedName>
        <fullName evidence="3">NADP-dependent oxidoreductase domain-containing protein</fullName>
    </submittedName>
</protein>
<dbReference type="GO" id="GO:0016491">
    <property type="term" value="F:oxidoreductase activity"/>
    <property type="evidence" value="ECO:0007669"/>
    <property type="project" value="UniProtKB-KW"/>
</dbReference>
<keyword evidence="1" id="KW-0560">Oxidoreductase</keyword>
<dbReference type="Gene3D" id="3.20.20.100">
    <property type="entry name" value="NADP-dependent oxidoreductase domain"/>
    <property type="match status" value="2"/>
</dbReference>
<sequence>MSLAREFALINGTKVPAVGLRAFQSTHGNSLVKDTVKLALQLGYRHIDDANAHRNEREMLTNPCPITRQSVTPSAIDYGMSRRYPETWETMERLVDSEKSRAIGLSNFNIFKTKRILEVARIIPAINQVEIWSYLPHHELVKFSAKHGVHYHGSPAAEWTPCPRMNRFQLRIQMYAHLEQNLHLGRLPDHLFEAVTSISSEKGPMRFLDPSHHTCFDISDEENDQPVKNKAPWH</sequence>
<dbReference type="InterPro" id="IPR023210">
    <property type="entry name" value="NADP_OxRdtase_dom"/>
</dbReference>
<reference evidence="3" key="1">
    <citation type="submission" date="2023-06" db="EMBL/GenBank/DDBJ databases">
        <title>Genome-scale phylogeny and comparative genomics of the fungal order Sordariales.</title>
        <authorList>
            <consortium name="Lawrence Berkeley National Laboratory"/>
            <person name="Hensen N."/>
            <person name="Bonometti L."/>
            <person name="Westerberg I."/>
            <person name="Brannstrom I.O."/>
            <person name="Guillou S."/>
            <person name="Cros-Aarteil S."/>
            <person name="Calhoun S."/>
            <person name="Haridas S."/>
            <person name="Kuo A."/>
            <person name="Mondo S."/>
            <person name="Pangilinan J."/>
            <person name="Riley R."/>
            <person name="Labutti K."/>
            <person name="Andreopoulos B."/>
            <person name="Lipzen A."/>
            <person name="Chen C."/>
            <person name="Yanf M."/>
            <person name="Daum C."/>
            <person name="Ng V."/>
            <person name="Clum A."/>
            <person name="Steindorff A."/>
            <person name="Ohm R."/>
            <person name="Martin F."/>
            <person name="Silar P."/>
            <person name="Natvig D."/>
            <person name="Lalanne C."/>
            <person name="Gautier V."/>
            <person name="Ament-Velasquez S.L."/>
            <person name="Kruys A."/>
            <person name="Hutchinson M.I."/>
            <person name="Powell A.J."/>
            <person name="Barry K."/>
            <person name="Miller A.N."/>
            <person name="Grigoriev I.V."/>
            <person name="Debuchy R."/>
            <person name="Gladieux P."/>
            <person name="Thoren M.H."/>
            <person name="Johannesson H."/>
        </authorList>
    </citation>
    <scope>NUCLEOTIDE SEQUENCE</scope>
    <source>
        <strain evidence="3">CBS 307.81</strain>
    </source>
</reference>
<gene>
    <name evidence="3" type="ORF">QBC41DRAFT_392304</name>
</gene>
<evidence type="ECO:0000313" key="4">
    <source>
        <dbReference type="Proteomes" id="UP001174997"/>
    </source>
</evidence>
<feature type="domain" description="NADP-dependent oxidoreductase" evidence="2">
    <location>
        <begin position="81"/>
        <end position="150"/>
    </location>
</feature>
<dbReference type="EMBL" id="JAULSY010000047">
    <property type="protein sequence ID" value="KAK0669040.1"/>
    <property type="molecule type" value="Genomic_DNA"/>
</dbReference>
<dbReference type="PANTHER" id="PTHR11732">
    <property type="entry name" value="ALDO/KETO REDUCTASE"/>
    <property type="match status" value="1"/>
</dbReference>
<dbReference type="AlphaFoldDB" id="A0AA39ZEL9"/>
<dbReference type="Proteomes" id="UP001174997">
    <property type="component" value="Unassembled WGS sequence"/>
</dbReference>
<evidence type="ECO:0000256" key="1">
    <source>
        <dbReference type="ARBA" id="ARBA00023002"/>
    </source>
</evidence>
<organism evidence="3 4">
    <name type="scientific">Cercophora samala</name>
    <dbReference type="NCBI Taxonomy" id="330535"/>
    <lineage>
        <taxon>Eukaryota</taxon>
        <taxon>Fungi</taxon>
        <taxon>Dikarya</taxon>
        <taxon>Ascomycota</taxon>
        <taxon>Pezizomycotina</taxon>
        <taxon>Sordariomycetes</taxon>
        <taxon>Sordariomycetidae</taxon>
        <taxon>Sordariales</taxon>
        <taxon>Lasiosphaeriaceae</taxon>
        <taxon>Cercophora</taxon>
    </lineage>
</organism>
<dbReference type="InterPro" id="IPR036812">
    <property type="entry name" value="NAD(P)_OxRdtase_dom_sf"/>
</dbReference>
<dbReference type="InterPro" id="IPR020471">
    <property type="entry name" value="AKR"/>
</dbReference>
<keyword evidence="4" id="KW-1185">Reference proteome</keyword>
<evidence type="ECO:0000313" key="3">
    <source>
        <dbReference type="EMBL" id="KAK0669040.1"/>
    </source>
</evidence>
<proteinExistence type="predicted"/>
<accession>A0AA39ZEL9</accession>
<evidence type="ECO:0000259" key="2">
    <source>
        <dbReference type="Pfam" id="PF00248"/>
    </source>
</evidence>
<dbReference type="SUPFAM" id="SSF51430">
    <property type="entry name" value="NAD(P)-linked oxidoreductase"/>
    <property type="match status" value="1"/>
</dbReference>
<dbReference type="Pfam" id="PF00248">
    <property type="entry name" value="Aldo_ket_red"/>
    <property type="match status" value="1"/>
</dbReference>
<name>A0AA39ZEL9_9PEZI</name>
<dbReference type="PROSITE" id="PS00062">
    <property type="entry name" value="ALDOKETO_REDUCTASE_2"/>
    <property type="match status" value="1"/>
</dbReference>